<dbReference type="HOGENOM" id="CLU_001218_1_6_7"/>
<accession>A9GIJ6</accession>
<keyword evidence="6" id="KW-1185">Reference proteome</keyword>
<dbReference type="Pfam" id="PF05593">
    <property type="entry name" value="RHS_repeat"/>
    <property type="match status" value="3"/>
</dbReference>
<dbReference type="EMBL" id="AM746676">
    <property type="protein sequence ID" value="CAN93275.1"/>
    <property type="molecule type" value="Genomic_DNA"/>
</dbReference>
<feature type="compositionally biased region" description="Acidic residues" evidence="2">
    <location>
        <begin position="1419"/>
        <end position="1429"/>
    </location>
</feature>
<dbReference type="eggNOG" id="COG3209">
    <property type="taxonomic scope" value="Bacteria"/>
</dbReference>
<feature type="region of interest" description="Disordered" evidence="2">
    <location>
        <begin position="1141"/>
        <end position="1222"/>
    </location>
</feature>
<dbReference type="NCBIfam" id="TIGR01643">
    <property type="entry name" value="YD_repeat_2x"/>
    <property type="match status" value="8"/>
</dbReference>
<dbReference type="InterPro" id="IPR050708">
    <property type="entry name" value="T6SS_VgrG/RHS"/>
</dbReference>
<protein>
    <submittedName>
        <fullName evidence="5">Conserved carbohydrate-binding protein, Rhs family</fullName>
    </submittedName>
</protein>
<dbReference type="PANTHER" id="PTHR32305">
    <property type="match status" value="1"/>
</dbReference>
<proteinExistence type="predicted"/>
<evidence type="ECO:0000313" key="6">
    <source>
        <dbReference type="Proteomes" id="UP000002139"/>
    </source>
</evidence>
<reference evidence="5 6" key="1">
    <citation type="journal article" date="2007" name="Nat. Biotechnol.">
        <title>Complete genome sequence of the myxobacterium Sorangium cellulosum.</title>
        <authorList>
            <person name="Schneiker S."/>
            <person name="Perlova O."/>
            <person name="Kaiser O."/>
            <person name="Gerth K."/>
            <person name="Alici A."/>
            <person name="Altmeyer M.O."/>
            <person name="Bartels D."/>
            <person name="Bekel T."/>
            <person name="Beyer S."/>
            <person name="Bode E."/>
            <person name="Bode H.B."/>
            <person name="Bolten C.J."/>
            <person name="Choudhuri J.V."/>
            <person name="Doss S."/>
            <person name="Elnakady Y.A."/>
            <person name="Frank B."/>
            <person name="Gaigalat L."/>
            <person name="Goesmann A."/>
            <person name="Groeger C."/>
            <person name="Gross F."/>
            <person name="Jelsbak L."/>
            <person name="Jelsbak L."/>
            <person name="Kalinowski J."/>
            <person name="Kegler C."/>
            <person name="Knauber T."/>
            <person name="Konietzny S."/>
            <person name="Kopp M."/>
            <person name="Krause L."/>
            <person name="Krug D."/>
            <person name="Linke B."/>
            <person name="Mahmud T."/>
            <person name="Martinez-Arias R."/>
            <person name="McHardy A.C."/>
            <person name="Merai M."/>
            <person name="Meyer F."/>
            <person name="Mormann S."/>
            <person name="Munoz-Dorado J."/>
            <person name="Perez J."/>
            <person name="Pradella S."/>
            <person name="Rachid S."/>
            <person name="Raddatz G."/>
            <person name="Rosenau F."/>
            <person name="Rueckert C."/>
            <person name="Sasse F."/>
            <person name="Scharfe M."/>
            <person name="Schuster S.C."/>
            <person name="Suen G."/>
            <person name="Treuner-Lange A."/>
            <person name="Velicer G.J."/>
            <person name="Vorholter F.-J."/>
            <person name="Weissman K.J."/>
            <person name="Welch R.D."/>
            <person name="Wenzel S.C."/>
            <person name="Whitworth D.E."/>
            <person name="Wilhelm S."/>
            <person name="Wittmann C."/>
            <person name="Bloecker H."/>
            <person name="Puehler A."/>
            <person name="Mueller R."/>
        </authorList>
    </citation>
    <scope>NUCLEOTIDE SEQUENCE [LARGE SCALE GENOMIC DNA]</scope>
    <source>
        <strain evidence="6">So ce56</strain>
    </source>
</reference>
<feature type="compositionally biased region" description="Pro residues" evidence="2">
    <location>
        <begin position="1408"/>
        <end position="1417"/>
    </location>
</feature>
<dbReference type="OrthoDB" id="9757552at2"/>
<evidence type="ECO:0000256" key="1">
    <source>
        <dbReference type="ARBA" id="ARBA00022737"/>
    </source>
</evidence>
<feature type="compositionally biased region" description="Basic and acidic residues" evidence="2">
    <location>
        <begin position="1189"/>
        <end position="1212"/>
    </location>
</feature>
<dbReference type="InterPro" id="IPR006530">
    <property type="entry name" value="YD"/>
</dbReference>
<dbReference type="InterPro" id="IPR022385">
    <property type="entry name" value="Rhs_assc_core"/>
</dbReference>
<dbReference type="NCBIfam" id="TIGR03696">
    <property type="entry name" value="Rhs_assc_core"/>
    <property type="match status" value="1"/>
</dbReference>
<dbReference type="KEGG" id="scl:sce3116"/>
<dbReference type="Gene3D" id="2.180.10.10">
    <property type="entry name" value="RHS repeat-associated core"/>
    <property type="match status" value="3"/>
</dbReference>
<dbReference type="STRING" id="448385.sce3116"/>
<gene>
    <name evidence="5" type="ordered locus">sce3116</name>
</gene>
<evidence type="ECO:0000259" key="4">
    <source>
        <dbReference type="Pfam" id="PF25023"/>
    </source>
</evidence>
<sequence length="1429" mass="157298">MRTAPVPNIPAIPGMNPGVFVLGGGGDGGGAGGRGGGAGKDKQGANGKNGGDDASGGGKGACGSGQNGGACPNHHGKKGSGKGSKGDPVDIVTGRVFTIPVTDVHLPGPLPLTLTRSYTSAARDRDVGLGRGWYHSYAWEVEVHRGRTRLWTGNGMYVDFTPMRVGESAVGPSGWLLVRGKTGFVLDRGDGRWLVFEHAWQDRFLLSAETDSHDNRISFFYKEGVLAQIVDSVGRRVEVRSTREGRIASFEVKNAAHRGQLVPFARYRYDDAGDLVLAEDAMGAATRYTYTDHLLTCQEHPTGLCFYFVYDGEGRCVETWGAYPGREDESLAADVPAVLADGITAAKGIFHTKLEYGPHNYVEAADSISVERFFGNDFGSVDKAVTAAGVFCRTYDAWGNLLSFTDATGATTRWERDARGRELRITDALGRVTTFERDADGHIRRAVDPAGGVIETGRLTGGLVWRDAIGATFEVHFDRRGLTTRTVAPNGGQTLYRYDDHGNLIERTDPTGAVTQYTYDYWGRRQSMLDASGAMVTYAHDDAGRLRSERTPDGGVTRYEYDPSGNCTSIWHPNGHTTTHRYAGYNRIVETREPDGRISKYRYNREGRLVEVHNSHGEVHRIRLNAARLVSEEITFDGRTLRYRYDAMGRVVQFENGLGEKTGYVYDLVGRVVEHQYPDGGVETFEYDELDYIIAAHGPSGDIFFERNLLGWVTCERQVSGGETFSVETKHDLMGNVVERKTSRGHHQTWVLDVAGRALRVTLDGDEQLGVVRDALGRETARYLPGGGRVDVVYDGLDRMVQRTVSRGVAGPVVAAGQPDWIGALPHDLTLRQSVHYTPQGDVAAIDDDRSGAERWEHDPRGQVLARTGVHGQGEHFRYDAEGNVRELGPGAPEREYGRGNVLLRRGPVSYVWDGDGRLIKRRVVMPSGQEATTSYEWNGAGLLSAVVRPDGVRIEHVYDPFARRLEKRVVRRGEGGRMDTLSTTRFIWDGDTLVHEIKREWGPEGDRVTQERTYCTDEETSAPWAQKDARSGEGDAVSAEWYYYLNDPVGRPERLLDAAGNVACELDRTVWGAARPREGARTETPLRFLGQYYDDETGLAYNRYRYYDPAVGRYISVDPVGLLGGQNGFSYAGNRPTKMVDPTGLMFSTTTGRKDANGNPLPDIQGKSSTVQSDDDLDPALRDAVSNSREKFKDPSKPDSDPRNLDADGKVKPNASSKAGRCAEIDGLNQQAKDIRQRLSKDANGKDCDKWAKISEAERNARVRNELREEYRRGAKIEAHSKKGKPKDSSEKPCPFCAQVFRELGIHPDNINADPNADVPKGAKEKAGLTTGDAKGGVMSNGKKWDHKRDGVYDPDRNDPGKNVALENPSATNVVPKLNPDGSQQKNSRDPNAFMDGQGNYKRPDKQPPPPDPKFVPPEDDNTDPTRK</sequence>
<dbReference type="RefSeq" id="WP_012235747.1">
    <property type="nucleotide sequence ID" value="NC_010162.1"/>
</dbReference>
<dbReference type="PANTHER" id="PTHR32305:SF15">
    <property type="entry name" value="PROTEIN RHSA-RELATED"/>
    <property type="match status" value="1"/>
</dbReference>
<dbReference type="InterPro" id="IPR031325">
    <property type="entry name" value="RHS_repeat"/>
</dbReference>
<evidence type="ECO:0000256" key="2">
    <source>
        <dbReference type="SAM" id="MobiDB-lite"/>
    </source>
</evidence>
<dbReference type="Proteomes" id="UP000002139">
    <property type="component" value="Chromosome"/>
</dbReference>
<feature type="compositionally biased region" description="Basic and acidic residues" evidence="2">
    <location>
        <begin position="1344"/>
        <end position="1361"/>
    </location>
</feature>
<dbReference type="BioCyc" id="SCEL448385:SCE_RS15970-MONOMER"/>
<feature type="domain" description="DUF6531" evidence="3">
    <location>
        <begin position="86"/>
        <end position="160"/>
    </location>
</feature>
<feature type="region of interest" description="Disordered" evidence="2">
    <location>
        <begin position="26"/>
        <end position="88"/>
    </location>
</feature>
<dbReference type="Pfam" id="PF20148">
    <property type="entry name" value="DUF6531"/>
    <property type="match status" value="1"/>
</dbReference>
<dbReference type="InterPro" id="IPR056823">
    <property type="entry name" value="TEN-like_YD-shell"/>
</dbReference>
<feature type="compositionally biased region" description="Gly residues" evidence="2">
    <location>
        <begin position="26"/>
        <end position="38"/>
    </location>
</feature>
<dbReference type="Pfam" id="PF25023">
    <property type="entry name" value="TEN_YD-shell"/>
    <property type="match status" value="1"/>
</dbReference>
<feature type="region of interest" description="Disordered" evidence="2">
    <location>
        <begin position="1009"/>
        <end position="1030"/>
    </location>
</feature>
<feature type="region of interest" description="Disordered" evidence="2">
    <location>
        <begin position="1308"/>
        <end position="1429"/>
    </location>
</feature>
<evidence type="ECO:0000259" key="3">
    <source>
        <dbReference type="Pfam" id="PF20148"/>
    </source>
</evidence>
<organism evidence="5 6">
    <name type="scientific">Sorangium cellulosum (strain So ce56)</name>
    <name type="common">Polyangium cellulosum (strain So ce56)</name>
    <dbReference type="NCBI Taxonomy" id="448385"/>
    <lineage>
        <taxon>Bacteria</taxon>
        <taxon>Pseudomonadati</taxon>
        <taxon>Myxococcota</taxon>
        <taxon>Polyangia</taxon>
        <taxon>Polyangiales</taxon>
        <taxon>Polyangiaceae</taxon>
        <taxon>Sorangium</taxon>
    </lineage>
</organism>
<feature type="compositionally biased region" description="Gly residues" evidence="2">
    <location>
        <begin position="47"/>
        <end position="68"/>
    </location>
</feature>
<keyword evidence="1" id="KW-0677">Repeat</keyword>
<dbReference type="InterPro" id="IPR045351">
    <property type="entry name" value="DUF6531"/>
</dbReference>
<evidence type="ECO:0000313" key="5">
    <source>
        <dbReference type="EMBL" id="CAN93275.1"/>
    </source>
</evidence>
<name>A9GIJ6_SORC5</name>
<feature type="domain" description="Teneurin-like YD-shell" evidence="4">
    <location>
        <begin position="850"/>
        <end position="1119"/>
    </location>
</feature>